<keyword evidence="2" id="KW-1185">Reference proteome</keyword>
<protein>
    <submittedName>
        <fullName evidence="1">Uncharacterized protein</fullName>
    </submittedName>
</protein>
<comment type="caution">
    <text evidence="1">The sequence shown here is derived from an EMBL/GenBank/DDBJ whole genome shotgun (WGS) entry which is preliminary data.</text>
</comment>
<name>A0ABR3FE15_9AGAR</name>
<proteinExistence type="predicted"/>
<accession>A0ABR3FE15</accession>
<gene>
    <name evidence="1" type="ORF">V5O48_008462</name>
</gene>
<sequence length="122" mass="13775">MEELLATRKRENLFIVESALADATKADTRLQRGSLAIDTKHWHVIADVSIKRRSMQVNSTTTSRVSSSRDKAASLKPAVGQKNWVTWAVPLEKLSTPGTSVRIDAKKSTMEWRTWMQQEAIH</sequence>
<dbReference type="EMBL" id="JBAHYK010000499">
    <property type="protein sequence ID" value="KAL0573485.1"/>
    <property type="molecule type" value="Genomic_DNA"/>
</dbReference>
<evidence type="ECO:0000313" key="1">
    <source>
        <dbReference type="EMBL" id="KAL0573485.1"/>
    </source>
</evidence>
<dbReference type="Proteomes" id="UP001465976">
    <property type="component" value="Unassembled WGS sequence"/>
</dbReference>
<organism evidence="1 2">
    <name type="scientific">Marasmius crinis-equi</name>
    <dbReference type="NCBI Taxonomy" id="585013"/>
    <lineage>
        <taxon>Eukaryota</taxon>
        <taxon>Fungi</taxon>
        <taxon>Dikarya</taxon>
        <taxon>Basidiomycota</taxon>
        <taxon>Agaricomycotina</taxon>
        <taxon>Agaricomycetes</taxon>
        <taxon>Agaricomycetidae</taxon>
        <taxon>Agaricales</taxon>
        <taxon>Marasmiineae</taxon>
        <taxon>Marasmiaceae</taxon>
        <taxon>Marasmius</taxon>
    </lineage>
</organism>
<reference evidence="1 2" key="1">
    <citation type="submission" date="2024-02" db="EMBL/GenBank/DDBJ databases">
        <title>A draft genome for the cacao thread blight pathogen Marasmius crinis-equi.</title>
        <authorList>
            <person name="Cohen S.P."/>
            <person name="Baruah I.K."/>
            <person name="Amoako-Attah I."/>
            <person name="Bukari Y."/>
            <person name="Meinhardt L.W."/>
            <person name="Bailey B.A."/>
        </authorList>
    </citation>
    <scope>NUCLEOTIDE SEQUENCE [LARGE SCALE GENOMIC DNA]</scope>
    <source>
        <strain evidence="1 2">GH-76</strain>
    </source>
</reference>
<evidence type="ECO:0000313" key="2">
    <source>
        <dbReference type="Proteomes" id="UP001465976"/>
    </source>
</evidence>